<dbReference type="OrthoDB" id="305758at2"/>
<evidence type="ECO:0000313" key="3">
    <source>
        <dbReference type="Proteomes" id="UP000019442"/>
    </source>
</evidence>
<protein>
    <recommendedName>
        <fullName evidence="4">ABC transporter substrate-binding protein</fullName>
    </recommendedName>
</protein>
<dbReference type="PANTHER" id="PTHR30006">
    <property type="entry name" value="THIAMINE-BINDING PERIPLASMIC PROTEIN-RELATED"/>
    <property type="match status" value="1"/>
</dbReference>
<organism evidence="2 3">
    <name type="scientific">Ectothiorhodospira haloalkaliphila</name>
    <dbReference type="NCBI Taxonomy" id="421628"/>
    <lineage>
        <taxon>Bacteria</taxon>
        <taxon>Pseudomonadati</taxon>
        <taxon>Pseudomonadota</taxon>
        <taxon>Gammaproteobacteria</taxon>
        <taxon>Chromatiales</taxon>
        <taxon>Ectothiorhodospiraceae</taxon>
        <taxon>Ectothiorhodospira</taxon>
    </lineage>
</organism>
<dbReference type="SUPFAM" id="SSF53850">
    <property type="entry name" value="Periplasmic binding protein-like II"/>
    <property type="match status" value="1"/>
</dbReference>
<proteinExistence type="predicted"/>
<gene>
    <name evidence="2" type="ORF">M911_13380</name>
</gene>
<dbReference type="GO" id="GO:0015888">
    <property type="term" value="P:thiamine transport"/>
    <property type="evidence" value="ECO:0007669"/>
    <property type="project" value="TreeGrafter"/>
</dbReference>
<evidence type="ECO:0000313" key="2">
    <source>
        <dbReference type="EMBL" id="AHK79978.1"/>
    </source>
</evidence>
<dbReference type="HOGENOM" id="CLU_026974_0_0_6"/>
<dbReference type="Proteomes" id="UP000019442">
    <property type="component" value="Chromosome"/>
</dbReference>
<dbReference type="Gene3D" id="3.40.190.10">
    <property type="entry name" value="Periplasmic binding protein-like II"/>
    <property type="match status" value="2"/>
</dbReference>
<dbReference type="EMBL" id="CP007268">
    <property type="protein sequence ID" value="AHK79978.1"/>
    <property type="molecule type" value="Genomic_DNA"/>
</dbReference>
<dbReference type="GO" id="GO:0030975">
    <property type="term" value="F:thiamine binding"/>
    <property type="evidence" value="ECO:0007669"/>
    <property type="project" value="TreeGrafter"/>
</dbReference>
<evidence type="ECO:0000256" key="1">
    <source>
        <dbReference type="ARBA" id="ARBA00022729"/>
    </source>
</evidence>
<dbReference type="GO" id="GO:0030976">
    <property type="term" value="F:thiamine pyrophosphate binding"/>
    <property type="evidence" value="ECO:0007669"/>
    <property type="project" value="TreeGrafter"/>
</dbReference>
<reference evidence="3" key="2">
    <citation type="submission" date="2014-02" db="EMBL/GenBank/DDBJ databases">
        <title>Draft Genome Sequence of extremely halophilic bacteria Halorhodospira halochloris.</title>
        <authorList>
            <person name="Singh K.S."/>
        </authorList>
    </citation>
    <scope>NUCLEOTIDE SEQUENCE [LARGE SCALE GENOMIC DNA]</scope>
    <source>
        <strain evidence="3">A</strain>
    </source>
</reference>
<keyword evidence="1" id="KW-0732">Signal</keyword>
<dbReference type="KEGG" id="hhc:M911_13380"/>
<dbReference type="AlphaFoldDB" id="W8KLD6"/>
<evidence type="ECO:0008006" key="4">
    <source>
        <dbReference type="Google" id="ProtNLM"/>
    </source>
</evidence>
<reference evidence="2 3" key="1">
    <citation type="journal article" date="2014" name="J Genomics">
        <title>Draft Genome Sequence of the Extremely Halophilic Phototrophic Purple Sulfur Bacterium Halorhodospira halochloris.</title>
        <authorList>
            <person name="Singh K.S."/>
            <person name="Kirksey J."/>
            <person name="Hoff W.D."/>
            <person name="Deole R."/>
        </authorList>
    </citation>
    <scope>NUCLEOTIDE SEQUENCE [LARGE SCALE GENOMIC DNA]</scope>
    <source>
        <strain evidence="2 3">A</strain>
    </source>
</reference>
<dbReference type="PANTHER" id="PTHR30006:SF2">
    <property type="entry name" value="ABC TRANSPORTER SUBSTRATE-BINDING PROTEIN"/>
    <property type="match status" value="1"/>
</dbReference>
<name>W8KLD6_9GAMM</name>
<keyword evidence="3" id="KW-1185">Reference proteome</keyword>
<dbReference type="Pfam" id="PF13531">
    <property type="entry name" value="SBP_bac_11"/>
    <property type="match status" value="1"/>
</dbReference>
<accession>W8KLD6</accession>
<sequence>MLTLVILAAGCGDARQADGDTLVVYSAGPRPLAEAVVSDWEASTGHRVELFAATTGQIMARLEAERYRPRADVVVFASALAAESLKQRGALLPYQPEGLNHTHEAWHDPDHHYVATSAAIVGVALRDGVGTVDLDWSELMSGQTGGRLTMPSPSRSGSAGEFVLAYKLHHGDRAWDDYLAMRRAGLEFSAANSQAIGGLLQGAYQAIVGAVDYLIYRQVDQGAPVRMHYPPSGSALVIRPVAILADTPVEDLAQSFVDHYLSLPMQEKVAAQHLLPARTDVPLSPARAGQGLPETFNIDTAEALEQYRDVLRRFQIQVERAEVVPAGGNNP</sequence>
<dbReference type="GO" id="GO:0030288">
    <property type="term" value="C:outer membrane-bounded periplasmic space"/>
    <property type="evidence" value="ECO:0007669"/>
    <property type="project" value="TreeGrafter"/>
</dbReference>